<evidence type="ECO:0000256" key="8">
    <source>
        <dbReference type="SAM" id="MobiDB-lite"/>
    </source>
</evidence>
<evidence type="ECO:0000256" key="5">
    <source>
        <dbReference type="ARBA" id="ARBA00022691"/>
    </source>
</evidence>
<dbReference type="Gene3D" id="3.40.50.150">
    <property type="entry name" value="Vaccinia Virus protein VP39"/>
    <property type="match status" value="1"/>
</dbReference>
<feature type="binding site" evidence="7">
    <location>
        <position position="74"/>
    </location>
    <ligand>
        <name>S-adenosyl-L-methionine</name>
        <dbReference type="ChEBI" id="CHEBI:59789"/>
    </ligand>
</feature>
<organism evidence="9 10">
    <name type="scientific">Labrys wisconsinensis</name>
    <dbReference type="NCBI Taxonomy" id="425677"/>
    <lineage>
        <taxon>Bacteria</taxon>
        <taxon>Pseudomonadati</taxon>
        <taxon>Pseudomonadota</taxon>
        <taxon>Alphaproteobacteria</taxon>
        <taxon>Hyphomicrobiales</taxon>
        <taxon>Xanthobacteraceae</taxon>
        <taxon>Labrys</taxon>
    </lineage>
</organism>
<gene>
    <name evidence="7" type="primary">trmB</name>
    <name evidence="9" type="ORF">QO011_005398</name>
</gene>
<evidence type="ECO:0000256" key="4">
    <source>
        <dbReference type="ARBA" id="ARBA00022679"/>
    </source>
</evidence>
<evidence type="ECO:0000256" key="1">
    <source>
        <dbReference type="ARBA" id="ARBA00000142"/>
    </source>
</evidence>
<feature type="binding site" evidence="7">
    <location>
        <position position="184"/>
    </location>
    <ligand>
        <name>substrate</name>
    </ligand>
</feature>
<dbReference type="InterPro" id="IPR055361">
    <property type="entry name" value="tRNA_methyltr_TrmB_bact"/>
</dbReference>
<feature type="compositionally biased region" description="Low complexity" evidence="8">
    <location>
        <begin position="1"/>
        <end position="16"/>
    </location>
</feature>
<evidence type="ECO:0000256" key="3">
    <source>
        <dbReference type="ARBA" id="ARBA00022603"/>
    </source>
</evidence>
<sequence>MVTATPPAAIAEAGAPSGPGEGRFFGRRKGKALRAHQAGLIAEELPDLRLDLAAPAPADPTRLFHRPGREVHLEIGFGGGEHLAMRAAESPDIGFIGCEAYVNGVAKLLAHVERGALANVRIWNDDAVRVIDWLPPASIGRVYLLYPDPWPKRRHRKRRFLQAEMLERLARIMRSGAELRFATDIDDYAAYALARVARSEAFDWTAERAADWLTPWPGWQSTRYEQKALREGRPPGYFTFRRR</sequence>
<dbReference type="InterPro" id="IPR029063">
    <property type="entry name" value="SAM-dependent_MTases_sf"/>
</dbReference>
<dbReference type="SUPFAM" id="SSF53335">
    <property type="entry name" value="S-adenosyl-L-methionine-dependent methyltransferases"/>
    <property type="match status" value="1"/>
</dbReference>
<feature type="binding site" evidence="7">
    <location>
        <position position="99"/>
    </location>
    <ligand>
        <name>S-adenosyl-L-methionine</name>
        <dbReference type="ChEBI" id="CHEBI:59789"/>
    </ligand>
</feature>
<keyword evidence="4 7" id="KW-0808">Transferase</keyword>
<evidence type="ECO:0000256" key="6">
    <source>
        <dbReference type="ARBA" id="ARBA00022694"/>
    </source>
</evidence>
<name>A0ABU0JDL4_9HYPH</name>
<dbReference type="Pfam" id="PF02390">
    <property type="entry name" value="Methyltransf_4"/>
    <property type="match status" value="1"/>
</dbReference>
<feature type="binding site" evidence="7">
    <location>
        <begin position="222"/>
        <end position="225"/>
    </location>
    <ligand>
        <name>substrate</name>
    </ligand>
</feature>
<dbReference type="RefSeq" id="WP_307279112.1">
    <property type="nucleotide sequence ID" value="NZ_JAUSVX010000012.1"/>
</dbReference>
<comment type="caution">
    <text evidence="9">The sequence shown here is derived from an EMBL/GenBank/DDBJ whole genome shotgun (WGS) entry which is preliminary data.</text>
</comment>
<comment type="similarity">
    <text evidence="7">Belongs to the class I-like SAM-binding methyltransferase superfamily. TrmB family.</text>
</comment>
<dbReference type="GO" id="GO:0008176">
    <property type="term" value="F:tRNA (guanine(46)-N7)-methyltransferase activity"/>
    <property type="evidence" value="ECO:0007669"/>
    <property type="project" value="UniProtKB-EC"/>
</dbReference>
<reference evidence="9 10" key="1">
    <citation type="submission" date="2023-07" db="EMBL/GenBank/DDBJ databases">
        <title>Genomic Encyclopedia of Type Strains, Phase IV (KMG-IV): sequencing the most valuable type-strain genomes for metagenomic binning, comparative biology and taxonomic classification.</title>
        <authorList>
            <person name="Goeker M."/>
        </authorList>
    </citation>
    <scope>NUCLEOTIDE SEQUENCE [LARGE SCALE GENOMIC DNA]</scope>
    <source>
        <strain evidence="9 10">DSM 19619</strain>
    </source>
</reference>
<dbReference type="HAMAP" id="MF_01057">
    <property type="entry name" value="tRNA_methyltr_TrmB"/>
    <property type="match status" value="1"/>
</dbReference>
<protein>
    <recommendedName>
        <fullName evidence="7">tRNA (guanine-N(7)-)-methyltransferase</fullName>
        <ecNumber evidence="7">2.1.1.33</ecNumber>
    </recommendedName>
    <alternativeName>
        <fullName evidence="7">tRNA (guanine(46)-N(7))-methyltransferase</fullName>
    </alternativeName>
    <alternativeName>
        <fullName evidence="7">tRNA(m7G46)-methyltransferase</fullName>
    </alternativeName>
</protein>
<keyword evidence="3 7" id="KW-0489">Methyltransferase</keyword>
<comment type="caution">
    <text evidence="7">Lacks conserved residue(s) required for the propagation of feature annotation.</text>
</comment>
<evidence type="ECO:0000256" key="7">
    <source>
        <dbReference type="HAMAP-Rule" id="MF_01057"/>
    </source>
</evidence>
<feature type="binding site" evidence="7">
    <location>
        <position position="126"/>
    </location>
    <ligand>
        <name>S-adenosyl-L-methionine</name>
        <dbReference type="ChEBI" id="CHEBI:59789"/>
    </ligand>
</feature>
<feature type="region of interest" description="Disordered" evidence="8">
    <location>
        <begin position="1"/>
        <end position="22"/>
    </location>
</feature>
<dbReference type="PANTHER" id="PTHR23417:SF14">
    <property type="entry name" value="PENTACOTRIPEPTIDE-REPEAT REGION OF PRORP DOMAIN-CONTAINING PROTEIN"/>
    <property type="match status" value="1"/>
</dbReference>
<comment type="catalytic activity">
    <reaction evidence="1 7">
        <text>guanosine(46) in tRNA + S-adenosyl-L-methionine = N(7)-methylguanosine(46) in tRNA + S-adenosyl-L-homocysteine</text>
        <dbReference type="Rhea" id="RHEA:42708"/>
        <dbReference type="Rhea" id="RHEA-COMP:10188"/>
        <dbReference type="Rhea" id="RHEA-COMP:10189"/>
        <dbReference type="ChEBI" id="CHEBI:57856"/>
        <dbReference type="ChEBI" id="CHEBI:59789"/>
        <dbReference type="ChEBI" id="CHEBI:74269"/>
        <dbReference type="ChEBI" id="CHEBI:74480"/>
        <dbReference type="EC" id="2.1.1.33"/>
    </reaction>
</comment>
<proteinExistence type="inferred from homology"/>
<dbReference type="PANTHER" id="PTHR23417">
    <property type="entry name" value="3-DEOXY-D-MANNO-OCTULOSONIC-ACID TRANSFERASE/TRNA GUANINE-N 7 - -METHYLTRANSFERASE"/>
    <property type="match status" value="1"/>
</dbReference>
<dbReference type="Proteomes" id="UP001242480">
    <property type="component" value="Unassembled WGS sequence"/>
</dbReference>
<evidence type="ECO:0000313" key="9">
    <source>
        <dbReference type="EMBL" id="MDQ0472369.1"/>
    </source>
</evidence>
<dbReference type="InterPro" id="IPR003358">
    <property type="entry name" value="tRNA_(Gua-N-7)_MeTrfase_Trmb"/>
</dbReference>
<keyword evidence="10" id="KW-1185">Reference proteome</keyword>
<accession>A0ABU0JDL4</accession>
<dbReference type="EC" id="2.1.1.33" evidence="7"/>
<comment type="pathway">
    <text evidence="7">tRNA modification; N(7)-methylguanine-tRNA biosynthesis.</text>
</comment>
<evidence type="ECO:0000256" key="2">
    <source>
        <dbReference type="ARBA" id="ARBA00003015"/>
    </source>
</evidence>
<dbReference type="PROSITE" id="PS51625">
    <property type="entry name" value="SAM_MT_TRMB"/>
    <property type="match status" value="1"/>
</dbReference>
<dbReference type="EMBL" id="JAUSVX010000012">
    <property type="protein sequence ID" value="MDQ0472369.1"/>
    <property type="molecule type" value="Genomic_DNA"/>
</dbReference>
<comment type="function">
    <text evidence="2 7">Catalyzes the formation of N(7)-methylguanine at position 46 (m7G46) in tRNA.</text>
</comment>
<keyword evidence="5 7" id="KW-0949">S-adenosyl-L-methionine</keyword>
<keyword evidence="6 7" id="KW-0819">tRNA processing</keyword>
<evidence type="ECO:0000313" key="10">
    <source>
        <dbReference type="Proteomes" id="UP001242480"/>
    </source>
</evidence>
<feature type="binding site" evidence="7">
    <location>
        <position position="148"/>
    </location>
    <ligand>
        <name>S-adenosyl-L-methionine</name>
        <dbReference type="ChEBI" id="CHEBI:59789"/>
    </ligand>
</feature>
<feature type="binding site" evidence="7">
    <location>
        <position position="152"/>
    </location>
    <ligand>
        <name>substrate</name>
    </ligand>
</feature>